<protein>
    <submittedName>
        <fullName evidence="1">Uncharacterized protein</fullName>
    </submittedName>
</protein>
<reference evidence="1 2" key="1">
    <citation type="submission" date="2020-02" db="EMBL/GenBank/DDBJ databases">
        <authorList>
            <person name="Ma Q."/>
            <person name="Huang Y."/>
            <person name="Song X."/>
            <person name="Pei D."/>
        </authorList>
    </citation>
    <scope>NUCLEOTIDE SEQUENCE [LARGE SCALE GENOMIC DNA]</scope>
    <source>
        <strain evidence="1">Sxm20200214</strain>
        <tissue evidence="1">Leaf</tissue>
    </source>
</reference>
<keyword evidence="2" id="KW-1185">Reference proteome</keyword>
<dbReference type="Proteomes" id="UP000886595">
    <property type="component" value="Unassembled WGS sequence"/>
</dbReference>
<dbReference type="AlphaFoldDB" id="A0A8X8BCM2"/>
<comment type="caution">
    <text evidence="1">The sequence shown here is derived from an EMBL/GenBank/DDBJ whole genome shotgun (WGS) entry which is preliminary data.</text>
</comment>
<name>A0A8X8BCM2_BRACI</name>
<gene>
    <name evidence="1" type="ORF">Bca52824_001340</name>
</gene>
<evidence type="ECO:0000313" key="1">
    <source>
        <dbReference type="EMBL" id="KAG2330160.1"/>
    </source>
</evidence>
<sequence>MLTSTVRFLVQVSLRLGSSHFSENLREPPRTPSSQASVILVAELVFFPVVVAAGTGIELVVKSSLAVVFQIGQEKASIHSNGGLLIISISGPSTSIAFYFCPQV</sequence>
<evidence type="ECO:0000313" key="2">
    <source>
        <dbReference type="Proteomes" id="UP000886595"/>
    </source>
</evidence>
<proteinExistence type="predicted"/>
<organism evidence="1 2">
    <name type="scientific">Brassica carinata</name>
    <name type="common">Ethiopian mustard</name>
    <name type="synonym">Abyssinian cabbage</name>
    <dbReference type="NCBI Taxonomy" id="52824"/>
    <lineage>
        <taxon>Eukaryota</taxon>
        <taxon>Viridiplantae</taxon>
        <taxon>Streptophyta</taxon>
        <taxon>Embryophyta</taxon>
        <taxon>Tracheophyta</taxon>
        <taxon>Spermatophyta</taxon>
        <taxon>Magnoliopsida</taxon>
        <taxon>eudicotyledons</taxon>
        <taxon>Gunneridae</taxon>
        <taxon>Pentapetalae</taxon>
        <taxon>rosids</taxon>
        <taxon>malvids</taxon>
        <taxon>Brassicales</taxon>
        <taxon>Brassicaceae</taxon>
        <taxon>Brassiceae</taxon>
        <taxon>Brassica</taxon>
    </lineage>
</organism>
<accession>A0A8X8BCM2</accession>
<dbReference type="EMBL" id="JAAMPC010000001">
    <property type="protein sequence ID" value="KAG2330160.1"/>
    <property type="molecule type" value="Genomic_DNA"/>
</dbReference>